<evidence type="ECO:0000313" key="3">
    <source>
        <dbReference type="EMBL" id="AKV02577.1"/>
    </source>
</evidence>
<evidence type="ECO:0000313" key="4">
    <source>
        <dbReference type="Proteomes" id="UP000064967"/>
    </source>
</evidence>
<gene>
    <name evidence="3" type="ORF">AKJ09_09240</name>
</gene>
<evidence type="ECO:0000256" key="1">
    <source>
        <dbReference type="SAM" id="MobiDB-lite"/>
    </source>
</evidence>
<dbReference type="InterPro" id="IPR050491">
    <property type="entry name" value="AmpC-like"/>
</dbReference>
<dbReference type="PANTHER" id="PTHR46825:SF9">
    <property type="entry name" value="BETA-LACTAMASE-RELATED DOMAIN-CONTAINING PROTEIN"/>
    <property type="match status" value="1"/>
</dbReference>
<dbReference type="InterPro" id="IPR001466">
    <property type="entry name" value="Beta-lactam-related"/>
</dbReference>
<name>A0A0K1QA77_9BACT</name>
<dbReference type="KEGG" id="llu:AKJ09_09240"/>
<feature type="region of interest" description="Disordered" evidence="1">
    <location>
        <begin position="46"/>
        <end position="65"/>
    </location>
</feature>
<dbReference type="PANTHER" id="PTHR46825">
    <property type="entry name" value="D-ALANYL-D-ALANINE-CARBOXYPEPTIDASE/ENDOPEPTIDASE AMPH"/>
    <property type="match status" value="1"/>
</dbReference>
<accession>A0A0K1QA77</accession>
<dbReference type="AlphaFoldDB" id="A0A0K1QA77"/>
<dbReference type="STRING" id="1391654.AKJ09_09240"/>
<dbReference type="Proteomes" id="UP000064967">
    <property type="component" value="Chromosome"/>
</dbReference>
<reference evidence="3 4" key="1">
    <citation type="submission" date="2015-08" db="EMBL/GenBank/DDBJ databases">
        <authorList>
            <person name="Babu N.S."/>
            <person name="Beckwith C.J."/>
            <person name="Beseler K.G."/>
            <person name="Brison A."/>
            <person name="Carone J.V."/>
            <person name="Caskin T.P."/>
            <person name="Diamond M."/>
            <person name="Durham M.E."/>
            <person name="Foxe J.M."/>
            <person name="Go M."/>
            <person name="Henderson B.A."/>
            <person name="Jones I.B."/>
            <person name="McGettigan J.A."/>
            <person name="Micheletti S.J."/>
            <person name="Nasrallah M.E."/>
            <person name="Ortiz D."/>
            <person name="Piller C.R."/>
            <person name="Privatt S.R."/>
            <person name="Schneider S.L."/>
            <person name="Sharp S."/>
            <person name="Smith T.C."/>
            <person name="Stanton J.D."/>
            <person name="Ullery H.E."/>
            <person name="Wilson R.J."/>
            <person name="Serrano M.G."/>
            <person name="Buck G."/>
            <person name="Lee V."/>
            <person name="Wang Y."/>
            <person name="Carvalho R."/>
            <person name="Voegtly L."/>
            <person name="Shi R."/>
            <person name="Duckworth R."/>
            <person name="Johnson A."/>
            <person name="Loviza R."/>
            <person name="Walstead R."/>
            <person name="Shah Z."/>
            <person name="Kiflezghi M."/>
            <person name="Wade K."/>
            <person name="Ball S.L."/>
            <person name="Bradley K.W."/>
            <person name="Asai D.J."/>
            <person name="Bowman C.A."/>
            <person name="Russell D.A."/>
            <person name="Pope W.H."/>
            <person name="Jacobs-Sera D."/>
            <person name="Hendrix R.W."/>
            <person name="Hatfull G.F."/>
        </authorList>
    </citation>
    <scope>NUCLEOTIDE SEQUENCE [LARGE SCALE GENOMIC DNA]</scope>
    <source>
        <strain evidence="3 4">DSM 27648</strain>
    </source>
</reference>
<protein>
    <submittedName>
        <fullName evidence="3">Beta-lactamase</fullName>
    </submittedName>
</protein>
<sequence>MRLVEERSRSHGSMNRARLGLWRPLWSPCWGPLALLLAGCAGQAALPPSTPEPRPEAAAPREAPFEQVHEPTTYTLPGGSSFAAPRDYWVRSSAFAELEDPGHRLRVTLIEVEAGSAKAALEQGWARLGRHAPARIGNEDVDRDAAGWDEIEHRFYRTPPSEERVTMASARRKGTHALVAIVEASNEAALARQDEISSIVASLRIPGFEAEDVHDRKPVWDGDRARALAEFVESTRGSLGVPGASIAVIRDGAIVFEKGFGRRAIAAREVITAETKFRLGTMSESLAAKILARVTTAAAGLPGSTQMLATLPALDLSALGSIVDPTPTLRAEAPHLTLDFSGPMTASIAATMLPGVATTATAFGPLVASGGTGTALGGYAPTMSLSQLTMPPAPTSSSTISPARIASSMTSPTVIASVSAAAKTTGVAQALSLAGSPGMESEIISELSKKAKRALGGTMDTSAHELARFALVELAYGRRLTAATPLATELRFEPRRPHVSLGSKSRYGVRLAVGDTSGVRTVSHAGGSLGALVRVVVVPDEKLGLVMMTNANTEEAAALTDATFQRFVELTFGTKELATSLVTKALEGKHRLVSPTIGNVPSDLAQRLVGTWESPDLGTLVISADKKRRGVLVADAGEWVSPLGYLQEDGVSFVVPLAPETGHERLRVQGDKLLITTGDETFSLEKARRKP</sequence>
<evidence type="ECO:0000259" key="2">
    <source>
        <dbReference type="Pfam" id="PF00144"/>
    </source>
</evidence>
<dbReference type="Gene3D" id="3.40.710.10">
    <property type="entry name" value="DD-peptidase/beta-lactamase superfamily"/>
    <property type="match status" value="2"/>
</dbReference>
<dbReference type="InterPro" id="IPR012338">
    <property type="entry name" value="Beta-lactam/transpept-like"/>
</dbReference>
<dbReference type="SUPFAM" id="SSF56601">
    <property type="entry name" value="beta-lactamase/transpeptidase-like"/>
    <property type="match status" value="2"/>
</dbReference>
<proteinExistence type="predicted"/>
<keyword evidence="4" id="KW-1185">Reference proteome</keyword>
<organism evidence="3 4">
    <name type="scientific">Labilithrix luteola</name>
    <dbReference type="NCBI Taxonomy" id="1391654"/>
    <lineage>
        <taxon>Bacteria</taxon>
        <taxon>Pseudomonadati</taxon>
        <taxon>Myxococcota</taxon>
        <taxon>Polyangia</taxon>
        <taxon>Polyangiales</taxon>
        <taxon>Labilitrichaceae</taxon>
        <taxon>Labilithrix</taxon>
    </lineage>
</organism>
<dbReference type="Pfam" id="PF00144">
    <property type="entry name" value="Beta-lactamase"/>
    <property type="match status" value="1"/>
</dbReference>
<dbReference type="EMBL" id="CP012333">
    <property type="protein sequence ID" value="AKV02577.1"/>
    <property type="molecule type" value="Genomic_DNA"/>
</dbReference>
<feature type="domain" description="Beta-lactamase-related" evidence="2">
    <location>
        <begin position="455"/>
        <end position="565"/>
    </location>
</feature>